<feature type="signal peptide" evidence="1">
    <location>
        <begin position="1"/>
        <end position="23"/>
    </location>
</feature>
<dbReference type="EMBL" id="JAVDXW010000001">
    <property type="protein sequence ID" value="MDR7302774.1"/>
    <property type="molecule type" value="Genomic_DNA"/>
</dbReference>
<sequence>MKRTASALCVLLVVLLTGCTVRPSGVFDGGDAATGIAKGTPVYLLDSEGDLVLRRPTSSLGTIGQALRLLFTGTDPDAGALHSRVHLGSVPTALDIPATISGDTITVRLPIPRRRVYGAKGIDQIVCTVLAVHIQRGGSPSSQVVLTFTTDRPTEPRTCPVLGQ</sequence>
<reference evidence="2" key="1">
    <citation type="submission" date="2023-07" db="EMBL/GenBank/DDBJ databases">
        <title>Sequencing the genomes of 1000 actinobacteria strains.</title>
        <authorList>
            <person name="Klenk H.-P."/>
        </authorList>
    </citation>
    <scope>NUCLEOTIDE SEQUENCE</scope>
    <source>
        <strain evidence="2">DSM 45977</strain>
    </source>
</reference>
<feature type="chain" id="PRO_5042200343" description="Lipoprotein" evidence="1">
    <location>
        <begin position="24"/>
        <end position="164"/>
    </location>
</feature>
<dbReference type="PROSITE" id="PS51257">
    <property type="entry name" value="PROKAR_LIPOPROTEIN"/>
    <property type="match status" value="1"/>
</dbReference>
<dbReference type="Proteomes" id="UP001180845">
    <property type="component" value="Unassembled WGS sequence"/>
</dbReference>
<dbReference type="RefSeq" id="WP_310274585.1">
    <property type="nucleotide sequence ID" value="NZ_JAVDXW010000001.1"/>
</dbReference>
<dbReference type="AlphaFoldDB" id="A0AAE3ZGZ6"/>
<name>A0AAE3ZGZ6_9ACTN</name>
<comment type="caution">
    <text evidence="2">The sequence shown here is derived from an EMBL/GenBank/DDBJ whole genome shotgun (WGS) entry which is preliminary data.</text>
</comment>
<protein>
    <recommendedName>
        <fullName evidence="4">Lipoprotein</fullName>
    </recommendedName>
</protein>
<organism evidence="2 3">
    <name type="scientific">Haloactinomyces albus</name>
    <dbReference type="NCBI Taxonomy" id="1352928"/>
    <lineage>
        <taxon>Bacteria</taxon>
        <taxon>Bacillati</taxon>
        <taxon>Actinomycetota</taxon>
        <taxon>Actinomycetes</taxon>
        <taxon>Actinopolysporales</taxon>
        <taxon>Actinopolysporaceae</taxon>
        <taxon>Haloactinomyces</taxon>
    </lineage>
</organism>
<evidence type="ECO:0008006" key="4">
    <source>
        <dbReference type="Google" id="ProtNLM"/>
    </source>
</evidence>
<evidence type="ECO:0000313" key="3">
    <source>
        <dbReference type="Proteomes" id="UP001180845"/>
    </source>
</evidence>
<evidence type="ECO:0000313" key="2">
    <source>
        <dbReference type="EMBL" id="MDR7302774.1"/>
    </source>
</evidence>
<keyword evidence="3" id="KW-1185">Reference proteome</keyword>
<keyword evidence="1" id="KW-0732">Signal</keyword>
<evidence type="ECO:0000256" key="1">
    <source>
        <dbReference type="SAM" id="SignalP"/>
    </source>
</evidence>
<proteinExistence type="predicted"/>
<accession>A0AAE3ZGZ6</accession>
<gene>
    <name evidence="2" type="ORF">JOF55_002955</name>
</gene>